<organism evidence="3 4">
    <name type="scientific">Pseudonocardia broussonetiae</name>
    <dbReference type="NCBI Taxonomy" id="2736640"/>
    <lineage>
        <taxon>Bacteria</taxon>
        <taxon>Bacillati</taxon>
        <taxon>Actinomycetota</taxon>
        <taxon>Actinomycetes</taxon>
        <taxon>Pseudonocardiales</taxon>
        <taxon>Pseudonocardiaceae</taxon>
        <taxon>Pseudonocardia</taxon>
    </lineage>
</organism>
<dbReference type="Pfam" id="PF13560">
    <property type="entry name" value="HTH_31"/>
    <property type="match status" value="1"/>
</dbReference>
<sequence>MRVHDDAPPAGSGPPDSGPPALRIALGGQLRRLREAAGISREAAAGTLRTSPARIDGLELGRELGRGGFTTRDVDDLLTRYGVADDRYRALARRATEPDWWQSYHDLLPGWAETYVGLEQAASRIRTYEVQFVPGLLQTADHARAVIRLVYDHAPEVERRVELRMRRQALLTAPGAPALHAVVDEGALRRTVGGPAVARAQLDHLLALSELPHVRLQVAPFHFGGHAAAGGPFTILGFTEPDLADLVYLEQLTSALYLDAPSDVAHYERVMDRLCTQVEPVGRTGAILASIRAEL</sequence>
<feature type="domain" description="DUF5753" evidence="2">
    <location>
        <begin position="113"/>
        <end position="280"/>
    </location>
</feature>
<evidence type="ECO:0000259" key="2">
    <source>
        <dbReference type="Pfam" id="PF19054"/>
    </source>
</evidence>
<dbReference type="AlphaFoldDB" id="A0A6M6JMJ1"/>
<dbReference type="Pfam" id="PF19054">
    <property type="entry name" value="DUF5753"/>
    <property type="match status" value="1"/>
</dbReference>
<reference evidence="3 4" key="1">
    <citation type="submission" date="2020-05" db="EMBL/GenBank/DDBJ databases">
        <authorList>
            <person name="Mo P."/>
        </authorList>
    </citation>
    <scope>NUCLEOTIDE SEQUENCE [LARGE SCALE GENOMIC DNA]</scope>
    <source>
        <strain evidence="3 4">Gen01</strain>
    </source>
</reference>
<dbReference type="EMBL" id="CP053564">
    <property type="protein sequence ID" value="QJY48300.1"/>
    <property type="molecule type" value="Genomic_DNA"/>
</dbReference>
<name>A0A6M6JMJ1_9PSEU</name>
<dbReference type="Proteomes" id="UP000505377">
    <property type="component" value="Chromosome"/>
</dbReference>
<dbReference type="KEGG" id="pbro:HOP40_22955"/>
<protein>
    <submittedName>
        <fullName evidence="3">Helix-turn-helix domain-containing protein</fullName>
    </submittedName>
</protein>
<feature type="compositionally biased region" description="Low complexity" evidence="1">
    <location>
        <begin position="8"/>
        <end position="20"/>
    </location>
</feature>
<accession>A0A6M6JMJ1</accession>
<dbReference type="InterPro" id="IPR043917">
    <property type="entry name" value="DUF5753"/>
</dbReference>
<gene>
    <name evidence="3" type="ORF">HOP40_22955</name>
</gene>
<keyword evidence="4" id="KW-1185">Reference proteome</keyword>
<evidence type="ECO:0000313" key="3">
    <source>
        <dbReference type="EMBL" id="QJY48300.1"/>
    </source>
</evidence>
<feature type="region of interest" description="Disordered" evidence="1">
    <location>
        <begin position="1"/>
        <end position="20"/>
    </location>
</feature>
<evidence type="ECO:0000256" key="1">
    <source>
        <dbReference type="SAM" id="MobiDB-lite"/>
    </source>
</evidence>
<proteinExistence type="predicted"/>
<evidence type="ECO:0000313" key="4">
    <source>
        <dbReference type="Proteomes" id="UP000505377"/>
    </source>
</evidence>